<evidence type="ECO:0000313" key="1">
    <source>
        <dbReference type="EMBL" id="CAB4185315.1"/>
    </source>
</evidence>
<accession>A0A6J5QX99</accession>
<dbReference type="InterPro" id="IPR010406">
    <property type="entry name" value="DUF1003"/>
</dbReference>
<gene>
    <name evidence="1" type="ORF">UFOVP1119_30</name>
    <name evidence="2" type="ORF">UFOVP1238_4</name>
</gene>
<proteinExistence type="predicted"/>
<protein>
    <submittedName>
        <fullName evidence="1">COG4420 Predicted membrane protein</fullName>
    </submittedName>
</protein>
<organism evidence="1">
    <name type="scientific">uncultured Caudovirales phage</name>
    <dbReference type="NCBI Taxonomy" id="2100421"/>
    <lineage>
        <taxon>Viruses</taxon>
        <taxon>Duplodnaviria</taxon>
        <taxon>Heunggongvirae</taxon>
        <taxon>Uroviricota</taxon>
        <taxon>Caudoviricetes</taxon>
        <taxon>Peduoviridae</taxon>
        <taxon>Maltschvirus</taxon>
        <taxon>Maltschvirus maltsch</taxon>
    </lineage>
</organism>
<evidence type="ECO:0000313" key="2">
    <source>
        <dbReference type="EMBL" id="CAB4193021.1"/>
    </source>
</evidence>
<sequence>MQKIKDLFVRLKIKAEELSDWTSDKASKPAFILGHLIFWGCWIGFEVEAFPYGLLTLMVSLEAICLSALLLSSGSREGAIEKRIARKDLQISKDTSIMVEEIHELLKDLNDKIEEKKKEE</sequence>
<dbReference type="EMBL" id="LR797198">
    <property type="protein sequence ID" value="CAB4193021.1"/>
    <property type="molecule type" value="Genomic_DNA"/>
</dbReference>
<dbReference type="Pfam" id="PF06210">
    <property type="entry name" value="DUF1003"/>
    <property type="match status" value="1"/>
</dbReference>
<dbReference type="EMBL" id="LR797076">
    <property type="protein sequence ID" value="CAB4185315.1"/>
    <property type="molecule type" value="Genomic_DNA"/>
</dbReference>
<reference evidence="1" key="1">
    <citation type="submission" date="2020-05" db="EMBL/GenBank/DDBJ databases">
        <authorList>
            <person name="Chiriac C."/>
            <person name="Salcher M."/>
            <person name="Ghai R."/>
            <person name="Kavagutti S V."/>
        </authorList>
    </citation>
    <scope>NUCLEOTIDE SEQUENCE</scope>
</reference>
<name>A0A6J5QX99_9CAUD</name>